<gene>
    <name evidence="1" type="ORF">SAMN05192554_110114</name>
</gene>
<dbReference type="InterPro" id="IPR036390">
    <property type="entry name" value="WH_DNA-bd_sf"/>
</dbReference>
<organism evidence="1 2">
    <name type="scientific">Haloarchaeobius iranensis</name>
    <dbReference type="NCBI Taxonomy" id="996166"/>
    <lineage>
        <taxon>Archaea</taxon>
        <taxon>Methanobacteriati</taxon>
        <taxon>Methanobacteriota</taxon>
        <taxon>Stenosarchaea group</taxon>
        <taxon>Halobacteria</taxon>
        <taxon>Halobacteriales</taxon>
        <taxon>Halorubellaceae</taxon>
        <taxon>Haloarchaeobius</taxon>
    </lineage>
</organism>
<dbReference type="RefSeq" id="WP_089733713.1">
    <property type="nucleotide sequence ID" value="NZ_FNIA01000010.1"/>
</dbReference>
<dbReference type="SUPFAM" id="SSF46785">
    <property type="entry name" value="Winged helix' DNA-binding domain"/>
    <property type="match status" value="1"/>
</dbReference>
<proteinExistence type="predicted"/>
<sequence length="80" mass="8932">MGGRKPTVSDREILGIFAETTEPVLSASEVADQLPIGQTGTYQRLRELHDRGLLDTKKVGQGRAWWITDEGRTFVDEESD</sequence>
<protein>
    <submittedName>
        <fullName evidence="1">IclR helix-turn-helix domain-containing protein</fullName>
    </submittedName>
</protein>
<evidence type="ECO:0000313" key="1">
    <source>
        <dbReference type="EMBL" id="SDM95787.1"/>
    </source>
</evidence>
<dbReference type="Proteomes" id="UP000199370">
    <property type="component" value="Unassembled WGS sequence"/>
</dbReference>
<evidence type="ECO:0000313" key="2">
    <source>
        <dbReference type="Proteomes" id="UP000199370"/>
    </source>
</evidence>
<name>A0A1G9XGG8_9EURY</name>
<dbReference type="Gene3D" id="1.10.10.10">
    <property type="entry name" value="Winged helix-like DNA-binding domain superfamily/Winged helix DNA-binding domain"/>
    <property type="match status" value="1"/>
</dbReference>
<reference evidence="1 2" key="1">
    <citation type="submission" date="2016-10" db="EMBL/GenBank/DDBJ databases">
        <authorList>
            <person name="de Groot N.N."/>
        </authorList>
    </citation>
    <scope>NUCLEOTIDE SEQUENCE [LARGE SCALE GENOMIC DNA]</scope>
    <source>
        <strain evidence="2">EB21,IBRC-M 10013,KCTC 4048</strain>
    </source>
</reference>
<keyword evidence="2" id="KW-1185">Reference proteome</keyword>
<dbReference type="EMBL" id="FNIA01000010">
    <property type="protein sequence ID" value="SDM95787.1"/>
    <property type="molecule type" value="Genomic_DNA"/>
</dbReference>
<dbReference type="InterPro" id="IPR036388">
    <property type="entry name" value="WH-like_DNA-bd_sf"/>
</dbReference>
<accession>A0A1G9XGG8</accession>
<dbReference type="AlphaFoldDB" id="A0A1G9XGG8"/>